<dbReference type="EMBL" id="JAJTWU010000003">
    <property type="protein sequence ID" value="MCE4554720.1"/>
    <property type="molecule type" value="Genomic_DNA"/>
</dbReference>
<evidence type="ECO:0000313" key="2">
    <source>
        <dbReference type="EMBL" id="MCE4554720.1"/>
    </source>
</evidence>
<feature type="compositionally biased region" description="Polar residues" evidence="1">
    <location>
        <begin position="8"/>
        <end position="17"/>
    </location>
</feature>
<dbReference type="RefSeq" id="WP_233371730.1">
    <property type="nucleotide sequence ID" value="NZ_JAJTWU010000003.1"/>
</dbReference>
<sequence>MNAVDMRCSSQVSTSKTPRNERCTAQVRIGSGGHQVGVTVSLSSRSLGSVAHLADSVVRAGSQGAQWLVNAADTTADAAGEVMDRGVLAGVVGAALVSVLA</sequence>
<proteinExistence type="predicted"/>
<organism evidence="2 3">
    <name type="scientific">Pelomonas cellulosilytica</name>
    <dbReference type="NCBI Taxonomy" id="2906762"/>
    <lineage>
        <taxon>Bacteria</taxon>
        <taxon>Pseudomonadati</taxon>
        <taxon>Pseudomonadota</taxon>
        <taxon>Betaproteobacteria</taxon>
        <taxon>Burkholderiales</taxon>
        <taxon>Sphaerotilaceae</taxon>
        <taxon>Roseateles</taxon>
    </lineage>
</organism>
<name>A0ABS8XSL2_9BURK</name>
<dbReference type="Proteomes" id="UP001200741">
    <property type="component" value="Unassembled WGS sequence"/>
</dbReference>
<evidence type="ECO:0000313" key="3">
    <source>
        <dbReference type="Proteomes" id="UP001200741"/>
    </source>
</evidence>
<protein>
    <submittedName>
        <fullName evidence="2">Uncharacterized protein</fullName>
    </submittedName>
</protein>
<gene>
    <name evidence="2" type="ORF">LXT13_09745</name>
</gene>
<reference evidence="2 3" key="1">
    <citation type="submission" date="2021-12" db="EMBL/GenBank/DDBJ databases">
        <title>Genome seq of P8.</title>
        <authorList>
            <person name="Seo T."/>
        </authorList>
    </citation>
    <scope>NUCLEOTIDE SEQUENCE [LARGE SCALE GENOMIC DNA]</scope>
    <source>
        <strain evidence="2 3">P8</strain>
    </source>
</reference>
<keyword evidence="3" id="KW-1185">Reference proteome</keyword>
<feature type="region of interest" description="Disordered" evidence="1">
    <location>
        <begin position="1"/>
        <end position="20"/>
    </location>
</feature>
<accession>A0ABS8XSL2</accession>
<comment type="caution">
    <text evidence="2">The sequence shown here is derived from an EMBL/GenBank/DDBJ whole genome shotgun (WGS) entry which is preliminary data.</text>
</comment>
<evidence type="ECO:0000256" key="1">
    <source>
        <dbReference type="SAM" id="MobiDB-lite"/>
    </source>
</evidence>